<dbReference type="EMBL" id="CAACVG010006274">
    <property type="protein sequence ID" value="VEN40063.1"/>
    <property type="molecule type" value="Genomic_DNA"/>
</dbReference>
<evidence type="ECO:0000259" key="2">
    <source>
        <dbReference type="Pfam" id="PF05161"/>
    </source>
</evidence>
<dbReference type="GO" id="GO:0008887">
    <property type="term" value="F:glycerate kinase activity"/>
    <property type="evidence" value="ECO:0007669"/>
    <property type="project" value="InterPro"/>
</dbReference>
<dbReference type="GO" id="GO:0005737">
    <property type="term" value="C:cytoplasm"/>
    <property type="evidence" value="ECO:0007669"/>
    <property type="project" value="TreeGrafter"/>
</dbReference>
<gene>
    <name evidence="4" type="ORF">CALMAC_LOCUS4359</name>
</gene>
<sequence length="386" mass="42073">MCAKRVLSVKNLSVFIRKTSTMSDLLEIFQKSVESVQPASLLEKQISVTKSHLVVNTTKHKFGKRCHVIGFGKAVKDMALKMESILGERMQRAVVTVPVGIFREGKPSTRIEFIEGAENNLPDENSMGGALKIKELAQTLTMDDLLIVLVSGGGSALLPLPVPPITLQEKHELIKQLARKGNNKMAASAASVAAVSRGYQSMVVSTCIEGNANCIAISYAKLAAVLAKRLTGERDCDILEKYLEEFESQYITTEGLREGIFKLEDKICLIFAGEPTVVVTGTGKGGRNQQLALNFAIEIFKLHIPRNVKVSFLSCGTDGIDGPTDAAGAISPNNMDTNWVKFAQDCLDNNDAYRFFQSWDGGDNLVKIGHTGTNVMDIHVLVVEKK</sequence>
<dbReference type="AlphaFoldDB" id="A0A653BWX2"/>
<protein>
    <recommendedName>
        <fullName evidence="6">Glycerate kinase</fullName>
    </recommendedName>
</protein>
<dbReference type="Gene3D" id="3.40.1480.10">
    <property type="entry name" value="MOFRL domain"/>
    <property type="match status" value="1"/>
</dbReference>
<evidence type="ECO:0000313" key="4">
    <source>
        <dbReference type="EMBL" id="VEN40063.1"/>
    </source>
</evidence>
<reference evidence="4 5" key="1">
    <citation type="submission" date="2019-01" db="EMBL/GenBank/DDBJ databases">
        <authorList>
            <person name="Sayadi A."/>
        </authorList>
    </citation>
    <scope>NUCLEOTIDE SEQUENCE [LARGE SCALE GENOMIC DNA]</scope>
</reference>
<evidence type="ECO:0008006" key="6">
    <source>
        <dbReference type="Google" id="ProtNLM"/>
    </source>
</evidence>
<dbReference type="InterPro" id="IPR025286">
    <property type="entry name" value="MOFRL_assoc_dom"/>
</dbReference>
<accession>A0A653BWX2</accession>
<name>A0A653BWX2_CALMS</name>
<evidence type="ECO:0000313" key="5">
    <source>
        <dbReference type="Proteomes" id="UP000410492"/>
    </source>
</evidence>
<evidence type="ECO:0000259" key="3">
    <source>
        <dbReference type="Pfam" id="PF13660"/>
    </source>
</evidence>
<dbReference type="OrthoDB" id="44918at2759"/>
<dbReference type="Proteomes" id="UP000410492">
    <property type="component" value="Unassembled WGS sequence"/>
</dbReference>
<dbReference type="InterPro" id="IPR037035">
    <property type="entry name" value="GK-like_C_sf"/>
</dbReference>
<feature type="domain" description="MOFRL-associated" evidence="3">
    <location>
        <begin position="25"/>
        <end position="182"/>
    </location>
</feature>
<dbReference type="Pfam" id="PF05161">
    <property type="entry name" value="MOFRL"/>
    <property type="match status" value="1"/>
</dbReference>
<dbReference type="Pfam" id="PF13660">
    <property type="entry name" value="DUF4147"/>
    <property type="match status" value="1"/>
</dbReference>
<evidence type="ECO:0000256" key="1">
    <source>
        <dbReference type="ARBA" id="ARBA00005393"/>
    </source>
</evidence>
<comment type="similarity">
    <text evidence="1">Belongs to the glycerate kinase type-2 family.</text>
</comment>
<dbReference type="InterPro" id="IPR007835">
    <property type="entry name" value="MOFRL"/>
</dbReference>
<dbReference type="PANTHER" id="PTHR12227">
    <property type="entry name" value="GLYCERATE KINASE"/>
    <property type="match status" value="1"/>
</dbReference>
<dbReference type="SUPFAM" id="SSF82544">
    <property type="entry name" value="GckA/TtuD-like"/>
    <property type="match status" value="1"/>
</dbReference>
<dbReference type="PANTHER" id="PTHR12227:SF0">
    <property type="entry name" value="GLYCERATE KINASE"/>
    <property type="match status" value="1"/>
</dbReference>
<organism evidence="4 5">
    <name type="scientific">Callosobruchus maculatus</name>
    <name type="common">Southern cowpea weevil</name>
    <name type="synonym">Pulse bruchid</name>
    <dbReference type="NCBI Taxonomy" id="64391"/>
    <lineage>
        <taxon>Eukaryota</taxon>
        <taxon>Metazoa</taxon>
        <taxon>Ecdysozoa</taxon>
        <taxon>Arthropoda</taxon>
        <taxon>Hexapoda</taxon>
        <taxon>Insecta</taxon>
        <taxon>Pterygota</taxon>
        <taxon>Neoptera</taxon>
        <taxon>Endopterygota</taxon>
        <taxon>Coleoptera</taxon>
        <taxon>Polyphaga</taxon>
        <taxon>Cucujiformia</taxon>
        <taxon>Chrysomeloidea</taxon>
        <taxon>Chrysomelidae</taxon>
        <taxon>Bruchinae</taxon>
        <taxon>Bruchini</taxon>
        <taxon>Callosobruchus</taxon>
    </lineage>
</organism>
<keyword evidence="5" id="KW-1185">Reference proteome</keyword>
<dbReference type="InterPro" id="IPR039760">
    <property type="entry name" value="MOFRL_protein"/>
</dbReference>
<proteinExistence type="inferred from homology"/>
<feature type="domain" description="MOFRL" evidence="2">
    <location>
        <begin position="267"/>
        <end position="377"/>
    </location>
</feature>